<reference evidence="1" key="1">
    <citation type="journal article" date="2013" name="Virol. Sin.">
        <title>Characterization and genomic analysis of a plaque purified strain of cyanophage PP.</title>
        <authorList>
            <person name="Zhou Y."/>
            <person name="Lin J."/>
            <person name="Li N."/>
            <person name="Hu Z."/>
            <person name="Deng F."/>
        </authorList>
    </citation>
    <scope>NUCLEOTIDE SEQUENCE [LARGE SCALE GENOMIC DNA]</scope>
</reference>
<proteinExistence type="predicted"/>
<evidence type="ECO:0000313" key="2">
    <source>
        <dbReference type="Proteomes" id="UP000017664"/>
    </source>
</evidence>
<dbReference type="EMBL" id="KF598865">
    <property type="protein sequence ID" value="AGY46499.1"/>
    <property type="molecule type" value="Genomic_DNA"/>
</dbReference>
<name>U5PRM4_9CAUD</name>
<evidence type="ECO:0000313" key="1">
    <source>
        <dbReference type="EMBL" id="AGY46499.1"/>
    </source>
</evidence>
<sequence length="38" mass="4338">MTLAQLQVTIMDDKQGIAWLISKVINGIKDLLAKRKRK</sequence>
<gene>
    <name evidence="1" type="ORF">PP_32</name>
</gene>
<keyword evidence="2" id="KW-1185">Reference proteome</keyword>
<organism evidence="1 2">
    <name type="scientific">Cyanophage PP</name>
    <dbReference type="NCBI Taxonomy" id="434346"/>
    <lineage>
        <taxon>Viruses</taxon>
        <taxon>Duplodnaviria</taxon>
        <taxon>Heunggongvirae</taxon>
        <taxon>Uroviricota</taxon>
        <taxon>Caudoviricetes</taxon>
        <taxon>Saffermanviridae</taxon>
        <taxon>Wumptrevirus</taxon>
        <taxon>Wumptrevirus PP</taxon>
    </lineage>
</organism>
<dbReference type="GeneID" id="17503300"/>
<dbReference type="RefSeq" id="YP_008766990.1">
    <property type="nucleotide sequence ID" value="NC_022751.1"/>
</dbReference>
<dbReference type="KEGG" id="vg:17503300"/>
<protein>
    <submittedName>
        <fullName evidence="1">Uncharacterized protein</fullName>
    </submittedName>
</protein>
<dbReference type="Proteomes" id="UP000017664">
    <property type="component" value="Segment"/>
</dbReference>
<accession>U5PRM4</accession>